<dbReference type="Proteomes" id="UP000247609">
    <property type="component" value="Unassembled WGS sequence"/>
</dbReference>
<proteinExistence type="predicted"/>
<reference evidence="3 4" key="1">
    <citation type="submission" date="2017-07" db="EMBL/GenBank/DDBJ databases">
        <title>A draft genome sequence of Komagataeibacter sp. T5K1.</title>
        <authorList>
            <person name="Skraban J."/>
            <person name="Cleenwerck I."/>
            <person name="Vandamme P."/>
            <person name="Trcek J."/>
        </authorList>
    </citation>
    <scope>NUCLEOTIDE SEQUENCE [LARGE SCALE GENOMIC DNA]</scope>
    <source>
        <strain evidence="3 4">T5K1</strain>
    </source>
</reference>
<dbReference type="Pfam" id="PF00691">
    <property type="entry name" value="OmpA"/>
    <property type="match status" value="1"/>
</dbReference>
<dbReference type="AlphaFoldDB" id="A0A318Q8Q9"/>
<dbReference type="InterPro" id="IPR006665">
    <property type="entry name" value="OmpA-like"/>
</dbReference>
<comment type="caution">
    <text evidence="3">The sequence shown here is derived from an EMBL/GenBank/DDBJ whole genome shotgun (WGS) entry which is preliminary data.</text>
</comment>
<evidence type="ECO:0000256" key="1">
    <source>
        <dbReference type="SAM" id="MobiDB-lite"/>
    </source>
</evidence>
<evidence type="ECO:0000313" key="3">
    <source>
        <dbReference type="EMBL" id="PYD76007.1"/>
    </source>
</evidence>
<name>A0A318Q8Q9_9PROT</name>
<evidence type="ECO:0000313" key="4">
    <source>
        <dbReference type="Proteomes" id="UP000247609"/>
    </source>
</evidence>
<protein>
    <recommendedName>
        <fullName evidence="2">OmpA-like domain-containing protein</fullName>
    </recommendedName>
</protein>
<feature type="domain" description="OmpA-like" evidence="2">
    <location>
        <begin position="241"/>
        <end position="321"/>
    </location>
</feature>
<dbReference type="SUPFAM" id="SSF103088">
    <property type="entry name" value="OmpA-like"/>
    <property type="match status" value="1"/>
</dbReference>
<accession>A0A318Q8Q9</accession>
<feature type="region of interest" description="Disordered" evidence="1">
    <location>
        <begin position="125"/>
        <end position="174"/>
    </location>
</feature>
<dbReference type="RefSeq" id="WP_110528862.1">
    <property type="nucleotide sequence ID" value="NZ_NOXG01000004.1"/>
</dbReference>
<organism evidence="3 4">
    <name type="scientific">Novacetimonas pomaceti</name>
    <dbReference type="NCBI Taxonomy" id="2021998"/>
    <lineage>
        <taxon>Bacteria</taxon>
        <taxon>Pseudomonadati</taxon>
        <taxon>Pseudomonadota</taxon>
        <taxon>Alphaproteobacteria</taxon>
        <taxon>Acetobacterales</taxon>
        <taxon>Acetobacteraceae</taxon>
        <taxon>Novacetimonas</taxon>
    </lineage>
</organism>
<dbReference type="EMBL" id="NOXG01000004">
    <property type="protein sequence ID" value="PYD76007.1"/>
    <property type="molecule type" value="Genomic_DNA"/>
</dbReference>
<dbReference type="InterPro" id="IPR036737">
    <property type="entry name" value="OmpA-like_sf"/>
</dbReference>
<sequence>MGNPAPAPSSGASFFTHRRVIRRIIGHASGGGARMAWVVAGMAVLGGCSGHRDAVDTLTDWYHTHQGGVIGQQRPPPPGAHDPYPHIGLGPKDPPVLPSQDLRDDITTNLEAQRNLIHRQDATMGPIPSVADVPPPPVTDTRAGGAQSASFAAATPAPQKATAPAAGATGTGATDAPIAMPEVTSALPTDEQVLPKNLPALAAAPPAPVVLDGVGAMGGNDVISRPLPDYRLAEDQGKAVRFEAGSDQMQPGQDRTISNLVSTRGDSDIAVNGYGDATSASAGGQAQAMSLAILRGRTIARALVAQGVPVSAIHLHASAFGTGARIGIVR</sequence>
<gene>
    <name evidence="3" type="ORF">CFR71_06475</name>
</gene>
<feature type="region of interest" description="Disordered" evidence="1">
    <location>
        <begin position="67"/>
        <end position="94"/>
    </location>
</feature>
<evidence type="ECO:0000259" key="2">
    <source>
        <dbReference type="Pfam" id="PF00691"/>
    </source>
</evidence>
<feature type="compositionally biased region" description="Low complexity" evidence="1">
    <location>
        <begin position="143"/>
        <end position="174"/>
    </location>
</feature>